<dbReference type="Gene3D" id="3.30.70.270">
    <property type="match status" value="1"/>
</dbReference>
<dbReference type="CDD" id="cd00303">
    <property type="entry name" value="retropepsin_like"/>
    <property type="match status" value="1"/>
</dbReference>
<dbReference type="EMBL" id="BQNB010016248">
    <property type="protein sequence ID" value="GJT49561.1"/>
    <property type="molecule type" value="Genomic_DNA"/>
</dbReference>
<dbReference type="InterPro" id="IPR032567">
    <property type="entry name" value="RTL1-rel"/>
</dbReference>
<organism evidence="2 3">
    <name type="scientific">Tanacetum coccineum</name>
    <dbReference type="NCBI Taxonomy" id="301880"/>
    <lineage>
        <taxon>Eukaryota</taxon>
        <taxon>Viridiplantae</taxon>
        <taxon>Streptophyta</taxon>
        <taxon>Embryophyta</taxon>
        <taxon>Tracheophyta</taxon>
        <taxon>Spermatophyta</taxon>
        <taxon>Magnoliopsida</taxon>
        <taxon>eudicotyledons</taxon>
        <taxon>Gunneridae</taxon>
        <taxon>Pentapetalae</taxon>
        <taxon>asterids</taxon>
        <taxon>campanulids</taxon>
        <taxon>Asterales</taxon>
        <taxon>Asteraceae</taxon>
        <taxon>Asteroideae</taxon>
        <taxon>Anthemideae</taxon>
        <taxon>Anthemidinae</taxon>
        <taxon>Tanacetum</taxon>
    </lineage>
</organism>
<feature type="compositionally biased region" description="Low complexity" evidence="1">
    <location>
        <begin position="221"/>
        <end position="232"/>
    </location>
</feature>
<dbReference type="SUPFAM" id="SSF50630">
    <property type="entry name" value="Acid proteases"/>
    <property type="match status" value="1"/>
</dbReference>
<sequence>MLKVRPTANNNNNNNTITEDPREKSPSYHFFDVECKVHYRKDCPKMKNGNQGNRAGNGNAVARAYVVGFAGTNPNSNVVTGTFLLNNRYASILFDTGADRSFISTALVTLDIIPNYIDHGYDVSLGFDGRIIWVNTLIRGCTLNFLNHPFNIDLMPVEMGSFDVIIGMDWLAKYHAIIVCDEKVVRVPFGDKILIFNGDGSNNGYYERAEQSRRRSTEEVPNSSRLSLSNSPDFPGIPRNRQVEFQIDLIPGAAPIDDLFDQLQGSRYSTQDRPKSVIIPTKVREEDIPKTAIRNSIWTLDKQEHAEHLKLILELLKKEQLYAKFSKCEFWIPKVQFLGHVIDSQGIHVDPAKIESVKDWASPKSATEIR</sequence>
<keyword evidence="3" id="KW-1185">Reference proteome</keyword>
<dbReference type="Proteomes" id="UP001151760">
    <property type="component" value="Unassembled WGS sequence"/>
</dbReference>
<proteinExistence type="predicted"/>
<dbReference type="InterPro" id="IPR001969">
    <property type="entry name" value="Aspartic_peptidase_AS"/>
</dbReference>
<keyword evidence="2" id="KW-0808">Transferase</keyword>
<name>A0ABQ5EF66_9ASTR</name>
<dbReference type="GO" id="GO:0003964">
    <property type="term" value="F:RNA-directed DNA polymerase activity"/>
    <property type="evidence" value="ECO:0007669"/>
    <property type="project" value="UniProtKB-KW"/>
</dbReference>
<feature type="compositionally biased region" description="Basic and acidic residues" evidence="1">
    <location>
        <begin position="209"/>
        <end position="218"/>
    </location>
</feature>
<keyword evidence="2" id="KW-0695">RNA-directed DNA polymerase</keyword>
<dbReference type="SUPFAM" id="SSF56672">
    <property type="entry name" value="DNA/RNA polymerases"/>
    <property type="match status" value="1"/>
</dbReference>
<accession>A0ABQ5EF66</accession>
<keyword evidence="2" id="KW-0548">Nucleotidyltransferase</keyword>
<feature type="region of interest" description="Disordered" evidence="1">
    <location>
        <begin position="1"/>
        <end position="25"/>
    </location>
</feature>
<comment type="caution">
    <text evidence="2">The sequence shown here is derived from an EMBL/GenBank/DDBJ whole genome shotgun (WGS) entry which is preliminary data.</text>
</comment>
<dbReference type="PANTHER" id="PTHR15503:SF45">
    <property type="entry name" value="RNA-DIRECTED DNA POLYMERASE HOMOLOG"/>
    <property type="match status" value="1"/>
</dbReference>
<protein>
    <submittedName>
        <fullName evidence="2">Reverse transcriptase domain-containing protein</fullName>
    </submittedName>
</protein>
<evidence type="ECO:0000313" key="3">
    <source>
        <dbReference type="Proteomes" id="UP001151760"/>
    </source>
</evidence>
<dbReference type="InterPro" id="IPR021109">
    <property type="entry name" value="Peptidase_aspartic_dom_sf"/>
</dbReference>
<gene>
    <name evidence="2" type="ORF">Tco_0975718</name>
</gene>
<reference evidence="2" key="2">
    <citation type="submission" date="2022-01" db="EMBL/GenBank/DDBJ databases">
        <authorList>
            <person name="Yamashiro T."/>
            <person name="Shiraishi A."/>
            <person name="Satake H."/>
            <person name="Nakayama K."/>
        </authorList>
    </citation>
    <scope>NUCLEOTIDE SEQUENCE</scope>
</reference>
<dbReference type="PANTHER" id="PTHR15503">
    <property type="entry name" value="LDOC1 RELATED"/>
    <property type="match status" value="1"/>
</dbReference>
<dbReference type="Pfam" id="PF08284">
    <property type="entry name" value="RVP_2"/>
    <property type="match status" value="1"/>
</dbReference>
<reference evidence="2" key="1">
    <citation type="journal article" date="2022" name="Int. J. Mol. Sci.">
        <title>Draft Genome of Tanacetum Coccineum: Genomic Comparison of Closely Related Tanacetum-Family Plants.</title>
        <authorList>
            <person name="Yamashiro T."/>
            <person name="Shiraishi A."/>
            <person name="Nakayama K."/>
            <person name="Satake H."/>
        </authorList>
    </citation>
    <scope>NUCLEOTIDE SEQUENCE</scope>
</reference>
<evidence type="ECO:0000313" key="2">
    <source>
        <dbReference type="EMBL" id="GJT49561.1"/>
    </source>
</evidence>
<dbReference type="InterPro" id="IPR043502">
    <property type="entry name" value="DNA/RNA_pol_sf"/>
</dbReference>
<feature type="region of interest" description="Disordered" evidence="1">
    <location>
        <begin position="209"/>
        <end position="237"/>
    </location>
</feature>
<dbReference type="Gene3D" id="2.40.70.10">
    <property type="entry name" value="Acid Proteases"/>
    <property type="match status" value="1"/>
</dbReference>
<dbReference type="InterPro" id="IPR043128">
    <property type="entry name" value="Rev_trsase/Diguanyl_cyclase"/>
</dbReference>
<evidence type="ECO:0000256" key="1">
    <source>
        <dbReference type="SAM" id="MobiDB-lite"/>
    </source>
</evidence>
<dbReference type="PROSITE" id="PS00141">
    <property type="entry name" value="ASP_PROTEASE"/>
    <property type="match status" value="1"/>
</dbReference>